<feature type="signal peptide" evidence="1">
    <location>
        <begin position="1"/>
        <end position="24"/>
    </location>
</feature>
<dbReference type="PIRSF" id="PIRSF031982">
    <property type="entry name" value="UCP031982_abhydr"/>
    <property type="match status" value="1"/>
</dbReference>
<keyword evidence="2" id="KW-0378">Hydrolase</keyword>
<evidence type="ECO:0000313" key="2">
    <source>
        <dbReference type="EMBL" id="MDO1534603.1"/>
    </source>
</evidence>
<name>A0ABT8S800_9BURK</name>
<dbReference type="InterPro" id="IPR016986">
    <property type="entry name" value="UCP031982_abhydr"/>
</dbReference>
<dbReference type="Gene3D" id="3.40.50.1820">
    <property type="entry name" value="alpha/beta hydrolase"/>
    <property type="match status" value="1"/>
</dbReference>
<sequence length="346" mass="36079">MVTAGLRRLLALALLGALGHAASAATGVAVLPAPPETGPVTVFFPTAAPATRFVRGPFAFELASDAAPLRGNGHLVVMSHGSGGSPWPQADLAIALVDAGFTVAMPEHAGDNYRDMRDVGPPTWRHRPREVSQAIDAMAADARFAPLLDFSHVGVYGMSAGGLTALTLAGARWSPALLNAHCQAHLAQDFPACVGLATSLTGGMLDGLRLAASRRVIDWKLGSQTALESWTDPRVTAAVAAVPMAATIEMSSLANPRIPLGLVRAGHDEWLAPQWHIDAVRAACGARCTLVADMPTAGHGSILSPQVPDLPDRAARLLNDPPGFDRASLAGVYDAITRFFIQNLAP</sequence>
<dbReference type="EMBL" id="JAUKVY010000015">
    <property type="protein sequence ID" value="MDO1534603.1"/>
    <property type="molecule type" value="Genomic_DNA"/>
</dbReference>
<proteinExistence type="predicted"/>
<reference evidence="2" key="1">
    <citation type="submission" date="2023-06" db="EMBL/GenBank/DDBJ databases">
        <authorList>
            <person name="Jiang Y."/>
            <person name="Liu Q."/>
        </authorList>
    </citation>
    <scope>NUCLEOTIDE SEQUENCE</scope>
    <source>
        <strain evidence="2">CGMCC 1.12090</strain>
    </source>
</reference>
<protein>
    <submittedName>
        <fullName evidence="2">Dienelactone hydrolase</fullName>
    </submittedName>
</protein>
<dbReference type="Proteomes" id="UP001169027">
    <property type="component" value="Unassembled WGS sequence"/>
</dbReference>
<feature type="chain" id="PRO_5045527237" evidence="1">
    <location>
        <begin position="25"/>
        <end position="346"/>
    </location>
</feature>
<keyword evidence="1" id="KW-0732">Signal</keyword>
<accession>A0ABT8S800</accession>
<gene>
    <name evidence="2" type="ORF">Q2T77_20135</name>
</gene>
<evidence type="ECO:0000256" key="1">
    <source>
        <dbReference type="SAM" id="SignalP"/>
    </source>
</evidence>
<organism evidence="2 3">
    <name type="scientific">Variovorax ginsengisoli</name>
    <dbReference type="NCBI Taxonomy" id="363844"/>
    <lineage>
        <taxon>Bacteria</taxon>
        <taxon>Pseudomonadati</taxon>
        <taxon>Pseudomonadota</taxon>
        <taxon>Betaproteobacteria</taxon>
        <taxon>Burkholderiales</taxon>
        <taxon>Comamonadaceae</taxon>
        <taxon>Variovorax</taxon>
    </lineage>
</organism>
<dbReference type="GO" id="GO:0016787">
    <property type="term" value="F:hydrolase activity"/>
    <property type="evidence" value="ECO:0007669"/>
    <property type="project" value="UniProtKB-KW"/>
</dbReference>
<comment type="caution">
    <text evidence="2">The sequence shown here is derived from an EMBL/GenBank/DDBJ whole genome shotgun (WGS) entry which is preliminary data.</text>
</comment>
<evidence type="ECO:0000313" key="3">
    <source>
        <dbReference type="Proteomes" id="UP001169027"/>
    </source>
</evidence>
<dbReference type="SUPFAM" id="SSF53474">
    <property type="entry name" value="alpha/beta-Hydrolases"/>
    <property type="match status" value="1"/>
</dbReference>
<keyword evidence="3" id="KW-1185">Reference proteome</keyword>
<dbReference type="InterPro" id="IPR029058">
    <property type="entry name" value="AB_hydrolase_fold"/>
</dbReference>